<keyword evidence="4 8" id="KW-1133">Transmembrane helix</keyword>
<dbReference type="PATRIC" id="fig|589873.4.peg.2101"/>
<feature type="transmembrane region" description="Helical" evidence="8">
    <location>
        <begin position="50"/>
        <end position="72"/>
    </location>
</feature>
<dbReference type="eggNOG" id="COG2142">
    <property type="taxonomic scope" value="Bacteria"/>
</dbReference>
<accession>A0A075NZB8</accession>
<keyword evidence="5 8" id="KW-0472">Membrane</keyword>
<keyword evidence="5" id="KW-0997">Cell inner membrane</keyword>
<dbReference type="UniPathway" id="UPA00223"/>
<feature type="transmembrane region" description="Helical" evidence="8">
    <location>
        <begin position="21"/>
        <end position="38"/>
    </location>
</feature>
<dbReference type="Gene3D" id="1.20.1300.10">
    <property type="entry name" value="Fumarate reductase/succinate dehydrogenase, transmembrane subunit"/>
    <property type="match status" value="1"/>
</dbReference>
<keyword evidence="7" id="KW-0349">Heme</keyword>
<comment type="cofactor">
    <cofactor evidence="7">
        <name>heme</name>
        <dbReference type="ChEBI" id="CHEBI:30413"/>
    </cofactor>
    <text evidence="7">The heme is bound between the two transmembrane subunits.</text>
</comment>
<evidence type="ECO:0000256" key="7">
    <source>
        <dbReference type="PIRSR" id="PIRSR000169-2"/>
    </source>
</evidence>
<keyword evidence="5" id="KW-0813">Transport</keyword>
<dbReference type="KEGG" id="aal:EP13_09550"/>
<reference evidence="9 11" key="1">
    <citation type="submission" date="2014-06" db="EMBL/GenBank/DDBJ databases">
        <title>Genomes of Alteromonas australica, a world apart.</title>
        <authorList>
            <person name="Gonzaga A."/>
            <person name="Lopez-Perez M."/>
            <person name="Rodriguez-Valera F."/>
        </authorList>
    </citation>
    <scope>NUCLEOTIDE SEQUENCE [LARGE SCALE GENOMIC DNA]</scope>
    <source>
        <strain evidence="9 11">H 17</strain>
    </source>
</reference>
<keyword evidence="3 8" id="KW-0812">Transmembrane</keyword>
<keyword evidence="7" id="KW-0408">Iron</keyword>
<evidence type="ECO:0000256" key="1">
    <source>
        <dbReference type="ARBA" id="ARBA00004050"/>
    </source>
</evidence>
<dbReference type="GO" id="GO:0020037">
    <property type="term" value="F:heme binding"/>
    <property type="evidence" value="ECO:0007669"/>
    <property type="project" value="InterPro"/>
</dbReference>
<dbReference type="GO" id="GO:0016491">
    <property type="term" value="F:oxidoreductase activity"/>
    <property type="evidence" value="ECO:0007669"/>
    <property type="project" value="UniProtKB-KW"/>
</dbReference>
<dbReference type="EMBL" id="DONK01000149">
    <property type="protein sequence ID" value="HBU51610.1"/>
    <property type="molecule type" value="Genomic_DNA"/>
</dbReference>
<keyword evidence="5" id="KW-0816">Tricarboxylic acid cycle</keyword>
<dbReference type="OrthoDB" id="5612767at2"/>
<dbReference type="GO" id="GO:0006099">
    <property type="term" value="P:tricarboxylic acid cycle"/>
    <property type="evidence" value="ECO:0007669"/>
    <property type="project" value="UniProtKB-UniRule"/>
</dbReference>
<sequence>MLTNQASMKRNGVQDYVSLRTTAAIIFAYSVFMAWFFITTDNLTFIEWRGLFSGLAMKVFTLAALIAIMIHVRIGLWQVLTDYVKSSGLRATLQYVLNLIAFGYVAVGLFVLWGV</sequence>
<evidence type="ECO:0000313" key="9">
    <source>
        <dbReference type="EMBL" id="AIF98901.1"/>
    </source>
</evidence>
<dbReference type="PANTHER" id="PTHR38689">
    <property type="entry name" value="SUCCINATE DEHYDROGENASE HYDROPHOBIC MEMBRANE ANCHOR SUBUNIT"/>
    <property type="match status" value="1"/>
</dbReference>
<dbReference type="GO" id="GO:0046872">
    <property type="term" value="F:metal ion binding"/>
    <property type="evidence" value="ECO:0007669"/>
    <property type="project" value="UniProtKB-KW"/>
</dbReference>
<dbReference type="Proteomes" id="UP000056090">
    <property type="component" value="Chromosome"/>
</dbReference>
<dbReference type="AlphaFoldDB" id="A0A075NZB8"/>
<evidence type="ECO:0000256" key="8">
    <source>
        <dbReference type="SAM" id="Phobius"/>
    </source>
</evidence>
<dbReference type="NCBIfam" id="TIGR02968">
    <property type="entry name" value="succ_dehyd_anc"/>
    <property type="match status" value="1"/>
</dbReference>
<dbReference type="GeneID" id="78255149"/>
<evidence type="ECO:0000313" key="12">
    <source>
        <dbReference type="Proteomes" id="UP000264779"/>
    </source>
</evidence>
<dbReference type="RefSeq" id="WP_044057053.1">
    <property type="nucleotide sequence ID" value="NZ_CAJXAX010000009.1"/>
</dbReference>
<dbReference type="Proteomes" id="UP000264779">
    <property type="component" value="Unassembled WGS sequence"/>
</dbReference>
<evidence type="ECO:0000313" key="10">
    <source>
        <dbReference type="EMBL" id="HBU51610.1"/>
    </source>
</evidence>
<feature type="transmembrane region" description="Helical" evidence="8">
    <location>
        <begin position="93"/>
        <end position="113"/>
    </location>
</feature>
<dbReference type="PIRSF" id="PIRSF000169">
    <property type="entry name" value="SDH_D"/>
    <property type="match status" value="1"/>
</dbReference>
<dbReference type="KEGG" id="aaus:EP12_09715"/>
<evidence type="ECO:0000256" key="2">
    <source>
        <dbReference type="ARBA" id="ARBA00004141"/>
    </source>
</evidence>
<dbReference type="GO" id="GO:0009055">
    <property type="term" value="F:electron transfer activity"/>
    <property type="evidence" value="ECO:0007669"/>
    <property type="project" value="TreeGrafter"/>
</dbReference>
<reference evidence="10 12" key="2">
    <citation type="journal article" date="2018" name="Nat. Biotechnol.">
        <title>A standardized bacterial taxonomy based on genome phylogeny substantially revises the tree of life.</title>
        <authorList>
            <person name="Parks D.H."/>
            <person name="Chuvochina M."/>
            <person name="Waite D.W."/>
            <person name="Rinke C."/>
            <person name="Skarshewski A."/>
            <person name="Chaumeil P.A."/>
            <person name="Hugenholtz P."/>
        </authorList>
    </citation>
    <scope>NUCLEOTIDE SEQUENCE [LARGE SCALE GENOMIC DNA]</scope>
    <source>
        <strain evidence="10">UBA11621</strain>
    </source>
</reference>
<keyword evidence="7" id="KW-0479">Metal-binding</keyword>
<keyword evidence="9" id="KW-0560">Oxidoreductase</keyword>
<evidence type="ECO:0000256" key="6">
    <source>
        <dbReference type="PIRSR" id="PIRSR000169-1"/>
    </source>
</evidence>
<dbReference type="GO" id="GO:0017004">
    <property type="term" value="P:cytochrome complex assembly"/>
    <property type="evidence" value="ECO:0007669"/>
    <property type="project" value="TreeGrafter"/>
</dbReference>
<evidence type="ECO:0000256" key="4">
    <source>
        <dbReference type="ARBA" id="ARBA00022989"/>
    </source>
</evidence>
<dbReference type="InterPro" id="IPR014312">
    <property type="entry name" value="Succ_DH_anchor"/>
</dbReference>
<proteinExistence type="predicted"/>
<dbReference type="CDD" id="cd03494">
    <property type="entry name" value="SQR_TypeC_SdhD"/>
    <property type="match status" value="1"/>
</dbReference>
<evidence type="ECO:0000313" key="11">
    <source>
        <dbReference type="Proteomes" id="UP000056090"/>
    </source>
</evidence>
<evidence type="ECO:0000256" key="3">
    <source>
        <dbReference type="ARBA" id="ARBA00022692"/>
    </source>
</evidence>
<comment type="pathway">
    <text evidence="5">Carbohydrate metabolism; tricarboxylic acid cycle.</text>
</comment>
<comment type="subcellular location">
    <subcellularLocation>
        <location evidence="5">Cell inner membrane</location>
        <topology evidence="5">Multi-pass membrane protein</topology>
    </subcellularLocation>
    <subcellularLocation>
        <location evidence="2">Membrane</location>
        <topology evidence="2">Multi-pass membrane protein</topology>
    </subcellularLocation>
</comment>
<dbReference type="InterPro" id="IPR034804">
    <property type="entry name" value="SQR/QFR_C/D"/>
</dbReference>
<dbReference type="GO" id="GO:0005886">
    <property type="term" value="C:plasma membrane"/>
    <property type="evidence" value="ECO:0007669"/>
    <property type="project" value="UniProtKB-SubCell"/>
</dbReference>
<gene>
    <name evidence="9" type="primary">sdhD</name>
    <name evidence="10" type="ORF">DEB45_10155</name>
    <name evidence="9" type="ORF">EP13_09550</name>
</gene>
<evidence type="ECO:0000256" key="5">
    <source>
        <dbReference type="PIRNR" id="PIRNR000169"/>
    </source>
</evidence>
<name>A0A075NZB8_9ALTE</name>
<feature type="binding site" evidence="6">
    <location>
        <position position="83"/>
    </location>
    <ligand>
        <name>a ubiquinone</name>
        <dbReference type="ChEBI" id="CHEBI:16389"/>
    </ligand>
</feature>
<organism evidence="9 11">
    <name type="scientific">Alteromonas australica</name>
    <dbReference type="NCBI Taxonomy" id="589873"/>
    <lineage>
        <taxon>Bacteria</taxon>
        <taxon>Pseudomonadati</taxon>
        <taxon>Pseudomonadota</taxon>
        <taxon>Gammaproteobacteria</taxon>
        <taxon>Alteromonadales</taxon>
        <taxon>Alteromonadaceae</taxon>
        <taxon>Alteromonas/Salinimonas group</taxon>
        <taxon>Alteromonas</taxon>
    </lineage>
</organism>
<keyword evidence="5" id="KW-0249">Electron transport</keyword>
<comment type="function">
    <text evidence="1 5">Membrane-anchoring subunit of succinate dehydrogenase (SDH).</text>
</comment>
<protein>
    <recommendedName>
        <fullName evidence="5">Succinate dehydrogenase hydrophobic membrane anchor subunit</fullName>
    </recommendedName>
</protein>
<dbReference type="PANTHER" id="PTHR38689:SF1">
    <property type="entry name" value="SUCCINATE DEHYDROGENASE HYDROPHOBIC MEMBRANE ANCHOR SUBUNIT"/>
    <property type="match status" value="1"/>
</dbReference>
<keyword evidence="5" id="KW-1003">Cell membrane</keyword>
<feature type="binding site" description="axial binding residue" evidence="7">
    <location>
        <position position="71"/>
    </location>
    <ligand>
        <name>heme</name>
        <dbReference type="ChEBI" id="CHEBI:30413"/>
        <note>ligand shared with second transmembrane subunit</note>
    </ligand>
    <ligandPart>
        <name>Fe</name>
        <dbReference type="ChEBI" id="CHEBI:18248"/>
    </ligandPart>
</feature>
<dbReference type="EMBL" id="CP008849">
    <property type="protein sequence ID" value="AIF98901.1"/>
    <property type="molecule type" value="Genomic_DNA"/>
</dbReference>
<dbReference type="SUPFAM" id="SSF81343">
    <property type="entry name" value="Fumarate reductase respiratory complex transmembrane subunits"/>
    <property type="match status" value="1"/>
</dbReference>
<keyword evidence="11" id="KW-1185">Reference proteome</keyword>